<evidence type="ECO:0000313" key="1">
    <source>
        <dbReference type="EMBL" id="GKV11885.1"/>
    </source>
</evidence>
<dbReference type="EMBL" id="BPVZ01000035">
    <property type="protein sequence ID" value="GKV11885.1"/>
    <property type="molecule type" value="Genomic_DNA"/>
</dbReference>
<dbReference type="PANTHER" id="PTHR35121">
    <property type="entry name" value="HOMEODOMAIN PROTEIN 8, PUTATIVE-RELATED"/>
    <property type="match status" value="1"/>
</dbReference>
<organism evidence="1 2">
    <name type="scientific">Rubroshorea leprosula</name>
    <dbReference type="NCBI Taxonomy" id="152421"/>
    <lineage>
        <taxon>Eukaryota</taxon>
        <taxon>Viridiplantae</taxon>
        <taxon>Streptophyta</taxon>
        <taxon>Embryophyta</taxon>
        <taxon>Tracheophyta</taxon>
        <taxon>Spermatophyta</taxon>
        <taxon>Magnoliopsida</taxon>
        <taxon>eudicotyledons</taxon>
        <taxon>Gunneridae</taxon>
        <taxon>Pentapetalae</taxon>
        <taxon>rosids</taxon>
        <taxon>malvids</taxon>
        <taxon>Malvales</taxon>
        <taxon>Dipterocarpaceae</taxon>
        <taxon>Rubroshorea</taxon>
    </lineage>
</organism>
<gene>
    <name evidence="1" type="ORF">SLEP1_g23104</name>
</gene>
<comment type="caution">
    <text evidence="1">The sequence shown here is derived from an EMBL/GenBank/DDBJ whole genome shotgun (WGS) entry which is preliminary data.</text>
</comment>
<keyword evidence="2" id="KW-1185">Reference proteome</keyword>
<name>A0AAV5JIL0_9ROSI</name>
<protein>
    <submittedName>
        <fullName evidence="1">Uncharacterized protein</fullName>
    </submittedName>
</protein>
<dbReference type="Proteomes" id="UP001054252">
    <property type="component" value="Unassembled WGS sequence"/>
</dbReference>
<evidence type="ECO:0000313" key="2">
    <source>
        <dbReference type="Proteomes" id="UP001054252"/>
    </source>
</evidence>
<dbReference type="PANTHER" id="PTHR35121:SF4">
    <property type="entry name" value="SWIM-TYPE DOMAIN-CONTAINING PROTEIN"/>
    <property type="match status" value="1"/>
</dbReference>
<sequence length="103" mass="11293">MATGAAQMVFQVSFDGSIAANDTDIQWRPYHRNCGCRLHNLKGSSKPHDCSQPRNVAFPQKQWQSDCSLSMSISRLSSQSSLPDDLSLCSFSMAASRFSISSS</sequence>
<dbReference type="AlphaFoldDB" id="A0AAV5JIL0"/>
<proteinExistence type="predicted"/>
<accession>A0AAV5JIL0</accession>
<reference evidence="1 2" key="1">
    <citation type="journal article" date="2021" name="Commun. Biol.">
        <title>The genome of Shorea leprosula (Dipterocarpaceae) highlights the ecological relevance of drought in aseasonal tropical rainforests.</title>
        <authorList>
            <person name="Ng K.K.S."/>
            <person name="Kobayashi M.J."/>
            <person name="Fawcett J.A."/>
            <person name="Hatakeyama M."/>
            <person name="Paape T."/>
            <person name="Ng C.H."/>
            <person name="Ang C.C."/>
            <person name="Tnah L.H."/>
            <person name="Lee C.T."/>
            <person name="Nishiyama T."/>
            <person name="Sese J."/>
            <person name="O'Brien M.J."/>
            <person name="Copetti D."/>
            <person name="Mohd Noor M.I."/>
            <person name="Ong R.C."/>
            <person name="Putra M."/>
            <person name="Sireger I.Z."/>
            <person name="Indrioko S."/>
            <person name="Kosugi Y."/>
            <person name="Izuno A."/>
            <person name="Isagi Y."/>
            <person name="Lee S.L."/>
            <person name="Shimizu K.K."/>
        </authorList>
    </citation>
    <scope>NUCLEOTIDE SEQUENCE [LARGE SCALE GENOMIC DNA]</scope>
    <source>
        <strain evidence="1">214</strain>
    </source>
</reference>